<dbReference type="GO" id="GO:0051015">
    <property type="term" value="F:actin filament binding"/>
    <property type="evidence" value="ECO:0007669"/>
    <property type="project" value="TreeGrafter"/>
</dbReference>
<dbReference type="STRING" id="6313.A0A158P8B4"/>
<feature type="region of interest" description="Disordered" evidence="2">
    <location>
        <begin position="1"/>
        <end position="53"/>
    </location>
</feature>
<dbReference type="AlphaFoldDB" id="A0A158P8B4"/>
<dbReference type="SUPFAM" id="SSF101447">
    <property type="entry name" value="Formin homology 2 domain (FH2 domain)"/>
    <property type="match status" value="1"/>
</dbReference>
<protein>
    <submittedName>
        <fullName evidence="4">ANK_REP_REGION domain-containing protein</fullName>
    </submittedName>
</protein>
<accession>A0A158P8B4</accession>
<evidence type="ECO:0000256" key="1">
    <source>
        <dbReference type="SAM" id="Coils"/>
    </source>
</evidence>
<reference evidence="3" key="1">
    <citation type="submission" date="2012-09" db="EMBL/GenBank/DDBJ databases">
        <authorList>
            <person name="Martin A.A."/>
        </authorList>
    </citation>
    <scope>NUCLEOTIDE SEQUENCE</scope>
</reference>
<organism evidence="3 4">
    <name type="scientific">Angiostrongylus cantonensis</name>
    <name type="common">Rat lungworm</name>
    <dbReference type="NCBI Taxonomy" id="6313"/>
    <lineage>
        <taxon>Eukaryota</taxon>
        <taxon>Metazoa</taxon>
        <taxon>Ecdysozoa</taxon>
        <taxon>Nematoda</taxon>
        <taxon>Chromadorea</taxon>
        <taxon>Rhabditida</taxon>
        <taxon>Rhabditina</taxon>
        <taxon>Rhabditomorpha</taxon>
        <taxon>Strongyloidea</taxon>
        <taxon>Metastrongylidae</taxon>
        <taxon>Angiostrongylus</taxon>
    </lineage>
</organism>
<sequence length="587" mass="64842">MLANMNGLAAPSPTAVGPPPSSRTVPSVAFGAPPPADVHECSTSPTNTSASDVSGLSSSDLAAIILAGQQNITVKQDFPETLVKRELPPMANPLFGVSDAAALLQFLQAQQAVAQEVSSLQFHAQAQAAAQQRAALHQQQQHQTTPPERKRFAVEDVQCKVAPLLVRLQALNSRQSAEGIANSMNPLSILPQMVNNNNKMTSNTLDGKIGRTDSKAIKLENADSLDNGVSSSGSAEDLRSKIVGGRSLSNFVLSMRPQTSRPGESVQPRYLKTIPSATVLDDEQVKDTIFEAVPTALTAEVVEYVRDQIEDDTALLSEEQHQRVTDILRKVNLKKFEIEFSIHSWELTWRWHEAFRAWFSVGRLDMTVLPLDRASLVLEAVPSAADVERIRRFTAAHPNSQWTEAEQFVIDLAAIERAEEKLTVMVHTATFDDGINAINEVCSAQLADGSSVLQTLTAFIRDRAPYASDAAELVEPLSEAAKVSFLSIYESLLRLDENNQRVQVELEQLDFEHPVLALRLSEMRQRLEEMADKLVRVKDQVLLMLAYMGEALPRTESDFRPELYLQKLCSFIMSLRLRQIEDVEVEN</sequence>
<dbReference type="Gene3D" id="1.20.58.2220">
    <property type="entry name" value="Formin, FH2 domain"/>
    <property type="match status" value="2"/>
</dbReference>
<dbReference type="WBParaSite" id="ACAC_0000688701-mRNA-1">
    <property type="protein sequence ID" value="ACAC_0000688701-mRNA-1"/>
    <property type="gene ID" value="ACAC_0000688701"/>
</dbReference>
<dbReference type="GO" id="GO:0030866">
    <property type="term" value="P:cortical actin cytoskeleton organization"/>
    <property type="evidence" value="ECO:0007669"/>
    <property type="project" value="TreeGrafter"/>
</dbReference>
<dbReference type="GO" id="GO:0005829">
    <property type="term" value="C:cytosol"/>
    <property type="evidence" value="ECO:0007669"/>
    <property type="project" value="TreeGrafter"/>
</dbReference>
<keyword evidence="3" id="KW-1185">Reference proteome</keyword>
<feature type="coiled-coil region" evidence="1">
    <location>
        <begin position="492"/>
        <end position="540"/>
    </location>
</feature>
<evidence type="ECO:0000313" key="4">
    <source>
        <dbReference type="WBParaSite" id="ACAC_0000688701-mRNA-1"/>
    </source>
</evidence>
<evidence type="ECO:0000313" key="3">
    <source>
        <dbReference type="Proteomes" id="UP000035642"/>
    </source>
</evidence>
<dbReference type="PANTHER" id="PTHR45857">
    <property type="entry name" value="FORMIN-LIKE PROTEIN"/>
    <property type="match status" value="1"/>
</dbReference>
<name>A0A158P8B4_ANGCA</name>
<keyword evidence="1" id="KW-0175">Coiled coil</keyword>
<evidence type="ECO:0000256" key="2">
    <source>
        <dbReference type="SAM" id="MobiDB-lite"/>
    </source>
</evidence>
<proteinExistence type="predicted"/>
<dbReference type="GO" id="GO:0008360">
    <property type="term" value="P:regulation of cell shape"/>
    <property type="evidence" value="ECO:0007669"/>
    <property type="project" value="TreeGrafter"/>
</dbReference>
<dbReference type="PANTHER" id="PTHR45857:SF8">
    <property type="entry name" value="FORMIN-HOMOLOGY AND ZINC FINGER DOMAINS PROTEIN 1"/>
    <property type="match status" value="1"/>
</dbReference>
<dbReference type="InterPro" id="IPR043592">
    <property type="entry name" value="FMNL_animal"/>
</dbReference>
<dbReference type="Proteomes" id="UP000035642">
    <property type="component" value="Unassembled WGS sequence"/>
</dbReference>
<dbReference type="InterPro" id="IPR042201">
    <property type="entry name" value="FH2_Formin_sf"/>
</dbReference>
<dbReference type="GO" id="GO:0016477">
    <property type="term" value="P:cell migration"/>
    <property type="evidence" value="ECO:0007669"/>
    <property type="project" value="TreeGrafter"/>
</dbReference>
<reference evidence="4" key="2">
    <citation type="submission" date="2016-04" db="UniProtKB">
        <authorList>
            <consortium name="WormBaseParasite"/>
        </authorList>
    </citation>
    <scope>IDENTIFICATION</scope>
</reference>